<evidence type="ECO:0000313" key="1">
    <source>
        <dbReference type="EnsemblMetazoa" id="AFAF014217-PA"/>
    </source>
</evidence>
<keyword evidence="2" id="KW-1185">Reference proteome</keyword>
<organism evidence="1 2">
    <name type="scientific">Anopheles farauti</name>
    <dbReference type="NCBI Taxonomy" id="69004"/>
    <lineage>
        <taxon>Eukaryota</taxon>
        <taxon>Metazoa</taxon>
        <taxon>Ecdysozoa</taxon>
        <taxon>Arthropoda</taxon>
        <taxon>Hexapoda</taxon>
        <taxon>Insecta</taxon>
        <taxon>Pterygota</taxon>
        <taxon>Neoptera</taxon>
        <taxon>Endopterygota</taxon>
        <taxon>Diptera</taxon>
        <taxon>Nematocera</taxon>
        <taxon>Culicoidea</taxon>
        <taxon>Culicidae</taxon>
        <taxon>Anophelinae</taxon>
        <taxon>Anopheles</taxon>
    </lineage>
</organism>
<dbReference type="Proteomes" id="UP000075886">
    <property type="component" value="Unassembled WGS sequence"/>
</dbReference>
<reference evidence="1" key="2">
    <citation type="submission" date="2020-05" db="UniProtKB">
        <authorList>
            <consortium name="EnsemblMetazoa"/>
        </authorList>
    </citation>
    <scope>IDENTIFICATION</scope>
    <source>
        <strain evidence="1">FAR1</strain>
    </source>
</reference>
<protein>
    <submittedName>
        <fullName evidence="1">Uncharacterized protein</fullName>
    </submittedName>
</protein>
<evidence type="ECO:0000313" key="2">
    <source>
        <dbReference type="Proteomes" id="UP000075886"/>
    </source>
</evidence>
<dbReference type="VEuPathDB" id="VectorBase:AFAF014217"/>
<name>A0A182QPE4_9DIPT</name>
<dbReference type="AlphaFoldDB" id="A0A182QPE4"/>
<sequence length="190" mass="21680">MHEQAPDLWIGFNPSVIYQETATELSDPATIRKTLMDTIEICMKLGTSETFQKLGLSLQPHRKPPPDAYSCPADQTDSALCFVNYTLSTVYDGSECTPLGSSLLPMVHLAKDFRLKASRNLRLLPFGLTSPFLEHWWKRVFSARKTPREYTTRTGILRPELSHRSQLSMDTLLDKLRERLKVIGSLPMRR</sequence>
<dbReference type="EnsemblMetazoa" id="AFAF014217-RA">
    <property type="protein sequence ID" value="AFAF014217-PA"/>
    <property type="gene ID" value="AFAF014217"/>
</dbReference>
<dbReference type="EMBL" id="AXCN02001044">
    <property type="status" value="NOT_ANNOTATED_CDS"/>
    <property type="molecule type" value="Genomic_DNA"/>
</dbReference>
<accession>A0A182QPE4</accession>
<proteinExistence type="predicted"/>
<reference evidence="2" key="1">
    <citation type="submission" date="2014-01" db="EMBL/GenBank/DDBJ databases">
        <title>The Genome Sequence of Anopheles farauti FAR1 (V2).</title>
        <authorList>
            <consortium name="The Broad Institute Genomics Platform"/>
            <person name="Neafsey D.E."/>
            <person name="Besansky N."/>
            <person name="Howell P."/>
            <person name="Walton C."/>
            <person name="Young S.K."/>
            <person name="Zeng Q."/>
            <person name="Gargeya S."/>
            <person name="Fitzgerald M."/>
            <person name="Haas B."/>
            <person name="Abouelleil A."/>
            <person name="Allen A.W."/>
            <person name="Alvarado L."/>
            <person name="Arachchi H.M."/>
            <person name="Berlin A.M."/>
            <person name="Chapman S.B."/>
            <person name="Gainer-Dewar J."/>
            <person name="Goldberg J."/>
            <person name="Griggs A."/>
            <person name="Gujja S."/>
            <person name="Hansen M."/>
            <person name="Howarth C."/>
            <person name="Imamovic A."/>
            <person name="Ireland A."/>
            <person name="Larimer J."/>
            <person name="McCowan C."/>
            <person name="Murphy C."/>
            <person name="Pearson M."/>
            <person name="Poon T.W."/>
            <person name="Priest M."/>
            <person name="Roberts A."/>
            <person name="Saif S."/>
            <person name="Shea T."/>
            <person name="Sisk P."/>
            <person name="Sykes S."/>
            <person name="Wortman J."/>
            <person name="Nusbaum C."/>
            <person name="Birren B."/>
        </authorList>
    </citation>
    <scope>NUCLEOTIDE SEQUENCE [LARGE SCALE GENOMIC DNA]</scope>
    <source>
        <strain evidence="2">FAR1</strain>
    </source>
</reference>